<dbReference type="Proteomes" id="UP000812270">
    <property type="component" value="Unassembled WGS sequence"/>
</dbReference>
<evidence type="ECO:0000313" key="1">
    <source>
        <dbReference type="EMBL" id="MBV4356289.1"/>
    </source>
</evidence>
<protein>
    <submittedName>
        <fullName evidence="1">Uncharacterized protein</fullName>
    </submittedName>
</protein>
<dbReference type="RefSeq" id="WP_217789847.1">
    <property type="nucleotide sequence ID" value="NZ_JAHSPG010000002.1"/>
</dbReference>
<evidence type="ECO:0000313" key="2">
    <source>
        <dbReference type="Proteomes" id="UP000812270"/>
    </source>
</evidence>
<organism evidence="1 2">
    <name type="scientific">Pinibacter aurantiacus</name>
    <dbReference type="NCBI Taxonomy" id="2851599"/>
    <lineage>
        <taxon>Bacteria</taxon>
        <taxon>Pseudomonadati</taxon>
        <taxon>Bacteroidota</taxon>
        <taxon>Chitinophagia</taxon>
        <taxon>Chitinophagales</taxon>
        <taxon>Chitinophagaceae</taxon>
        <taxon>Pinibacter</taxon>
    </lineage>
</organism>
<dbReference type="EMBL" id="JAHSPG010000002">
    <property type="protein sequence ID" value="MBV4356289.1"/>
    <property type="molecule type" value="Genomic_DNA"/>
</dbReference>
<sequence>MRKHNGMRPQDVVILLKIISLADKPWQLKDLAHELSISASEVSESLNRSYLAGLIDYDKRKVRRQSLMEFLQYGLHYVFPQHPGAVVNGIPTAHSHPFMRNHFESNEVYVWPDTLGKNRGHSIEPFYQKQINAVKIDEALYLLLALVDVIRVGRIREVNVAVDKLKEIILS</sequence>
<dbReference type="AlphaFoldDB" id="A0A9E2S866"/>
<reference evidence="1" key="1">
    <citation type="submission" date="2021-06" db="EMBL/GenBank/DDBJ databases">
        <authorList>
            <person name="Huq M.A."/>
        </authorList>
    </citation>
    <scope>NUCLEOTIDE SEQUENCE</scope>
    <source>
        <strain evidence="1">MAH-26</strain>
    </source>
</reference>
<gene>
    <name evidence="1" type="ORF">KTO63_03950</name>
</gene>
<name>A0A9E2S866_9BACT</name>
<comment type="caution">
    <text evidence="1">The sequence shown here is derived from an EMBL/GenBank/DDBJ whole genome shotgun (WGS) entry which is preliminary data.</text>
</comment>
<accession>A0A9E2S866</accession>
<keyword evidence="2" id="KW-1185">Reference proteome</keyword>
<proteinExistence type="predicted"/>